<dbReference type="STRING" id="119224.AKK44_06690"/>
<dbReference type="SUPFAM" id="SSF53448">
    <property type="entry name" value="Nucleotide-diphospho-sugar transferases"/>
    <property type="match status" value="1"/>
</dbReference>
<gene>
    <name evidence="2" type="ORF">AKK44_06690</name>
</gene>
<dbReference type="InterPro" id="IPR001173">
    <property type="entry name" value="Glyco_trans_2-like"/>
</dbReference>
<dbReference type="EMBL" id="LHQM01000030">
    <property type="protein sequence ID" value="KPJ22035.1"/>
    <property type="molecule type" value="Genomic_DNA"/>
</dbReference>
<dbReference type="InterPro" id="IPR029044">
    <property type="entry name" value="Nucleotide-diphossugar_trans"/>
</dbReference>
<keyword evidence="2" id="KW-0808">Transferase</keyword>
<evidence type="ECO:0000259" key="1">
    <source>
        <dbReference type="Pfam" id="PF00535"/>
    </source>
</evidence>
<dbReference type="PANTHER" id="PTHR22916:SF3">
    <property type="entry name" value="UDP-GLCNAC:BETAGAL BETA-1,3-N-ACETYLGLUCOSAMINYLTRANSFERASE-LIKE PROTEIN 1"/>
    <property type="match status" value="1"/>
</dbReference>
<dbReference type="Pfam" id="PF00535">
    <property type="entry name" value="Glycos_transf_2"/>
    <property type="match status" value="1"/>
</dbReference>
<reference evidence="2 3" key="1">
    <citation type="submission" date="2015-08" db="EMBL/GenBank/DDBJ databases">
        <title>Genome sequence of Streptococcus phocae subsp. phocae ATCC 51973T isolated from liver specimen obtained from seal.</title>
        <authorList>
            <person name="Avendano-Herrera R."/>
        </authorList>
    </citation>
    <scope>NUCLEOTIDE SEQUENCE [LARGE SCALE GENOMIC DNA]</scope>
    <source>
        <strain evidence="2 3">ATCC 51973</strain>
    </source>
</reference>
<protein>
    <submittedName>
        <fullName evidence="2">Alpha-L-Rha alpha-1,3-L-rhamnosyltransferase</fullName>
    </submittedName>
</protein>
<comment type="caution">
    <text evidence="2">The sequence shown here is derived from an EMBL/GenBank/DDBJ whole genome shotgun (WGS) entry which is preliminary data.</text>
</comment>
<sequence>MNINILLSTYNGERFLAEQIQSIQKQTVTDWTLLIRDDGSSDRTREIIQEFVAQDPRIKCINSEKDENLGVVKNFFTLLKHQEADFYFFSDQDDVWLEDKLALSLAEAEKHSAQTPLLVYTDLKVVNQNLEVIYDSMIRTQSAHANTTLVQELTENTVTGGTMMINQALAAYWTSCENLLMHDWYLALLATVKGKLVYLDVATELYRQHDNNVLGARTWSKRVKNWIRPTTLIQKYWWLITSSQKQAQSLLALPLTPNDRAMIQTYVDLLKKPLPQRLAALRQYGFRKNRIFHTIIFRALVMTKCGYRRTE</sequence>
<keyword evidence="3" id="KW-1185">Reference proteome</keyword>
<accession>A0A0N8FX36</accession>
<organism evidence="2 3">
    <name type="scientific">Streptococcus phocae</name>
    <dbReference type="NCBI Taxonomy" id="119224"/>
    <lineage>
        <taxon>Bacteria</taxon>
        <taxon>Bacillati</taxon>
        <taxon>Bacillota</taxon>
        <taxon>Bacilli</taxon>
        <taxon>Lactobacillales</taxon>
        <taxon>Streptococcaceae</taxon>
        <taxon>Streptococcus</taxon>
    </lineage>
</organism>
<dbReference type="Gene3D" id="3.90.550.10">
    <property type="entry name" value="Spore Coat Polysaccharide Biosynthesis Protein SpsA, Chain A"/>
    <property type="match status" value="1"/>
</dbReference>
<dbReference type="Proteomes" id="UP000049578">
    <property type="component" value="Unassembled WGS sequence"/>
</dbReference>
<dbReference type="PATRIC" id="fig|119224.3.peg.1074"/>
<proteinExistence type="predicted"/>
<dbReference type="AlphaFoldDB" id="A0A0N8FX36"/>
<dbReference type="PANTHER" id="PTHR22916">
    <property type="entry name" value="GLYCOSYLTRANSFERASE"/>
    <property type="match status" value="1"/>
</dbReference>
<dbReference type="CDD" id="cd04196">
    <property type="entry name" value="GT_2_like_d"/>
    <property type="match status" value="1"/>
</dbReference>
<dbReference type="GO" id="GO:0016758">
    <property type="term" value="F:hexosyltransferase activity"/>
    <property type="evidence" value="ECO:0007669"/>
    <property type="project" value="UniProtKB-ARBA"/>
</dbReference>
<evidence type="ECO:0000313" key="3">
    <source>
        <dbReference type="Proteomes" id="UP000049578"/>
    </source>
</evidence>
<dbReference type="RefSeq" id="WP_054279033.1">
    <property type="nucleotide sequence ID" value="NZ_LHQM01000030.1"/>
</dbReference>
<feature type="domain" description="Glycosyltransferase 2-like" evidence="1">
    <location>
        <begin position="5"/>
        <end position="114"/>
    </location>
</feature>
<evidence type="ECO:0000313" key="2">
    <source>
        <dbReference type="EMBL" id="KPJ22035.1"/>
    </source>
</evidence>
<name>A0A0N8FX36_9STRE</name>